<organism evidence="2 3">
    <name type="scientific">Nonomuraea bangladeshensis</name>
    <dbReference type="NCBI Taxonomy" id="404385"/>
    <lineage>
        <taxon>Bacteria</taxon>
        <taxon>Bacillati</taxon>
        <taxon>Actinomycetota</taxon>
        <taxon>Actinomycetes</taxon>
        <taxon>Streptosporangiales</taxon>
        <taxon>Streptosporangiaceae</taxon>
        <taxon>Nonomuraea</taxon>
    </lineage>
</organism>
<evidence type="ECO:0000313" key="2">
    <source>
        <dbReference type="EMBL" id="MEV4292593.1"/>
    </source>
</evidence>
<protein>
    <recommendedName>
        <fullName evidence="1">Transcriptional regulator Rv0078-like C-terminal domain-containing protein</fullName>
    </recommendedName>
</protein>
<dbReference type="InterPro" id="IPR036271">
    <property type="entry name" value="Tet_transcr_reg_TetR-rel_C_sf"/>
</dbReference>
<dbReference type="Gene3D" id="1.10.357.10">
    <property type="entry name" value="Tetracycline Repressor, domain 2"/>
    <property type="match status" value="1"/>
</dbReference>
<proteinExistence type="predicted"/>
<gene>
    <name evidence="2" type="ORF">AB0K40_44400</name>
</gene>
<sequence length="122" mass="12835">MKAYASVVPDTRSPLSSGSAPVEERLDIVVAIAQALRRGMAEGVFRPIDPKVVATILFTVVHGAADVIAAGDPPERWLEAVRDLTRQWLGSSAWRGAAGVRSVAPSGGAGQISCHDPYCLVL</sequence>
<evidence type="ECO:0000313" key="3">
    <source>
        <dbReference type="Proteomes" id="UP001552427"/>
    </source>
</evidence>
<dbReference type="Proteomes" id="UP001552427">
    <property type="component" value="Unassembled WGS sequence"/>
</dbReference>
<comment type="caution">
    <text evidence="2">The sequence shown here is derived from an EMBL/GenBank/DDBJ whole genome shotgun (WGS) entry which is preliminary data.</text>
</comment>
<name>A0ABV3HJH3_9ACTN</name>
<evidence type="ECO:0000259" key="1">
    <source>
        <dbReference type="Pfam" id="PF21351"/>
    </source>
</evidence>
<reference evidence="2 3" key="1">
    <citation type="submission" date="2024-06" db="EMBL/GenBank/DDBJ databases">
        <title>The Natural Products Discovery Center: Release of the First 8490 Sequenced Strains for Exploring Actinobacteria Biosynthetic Diversity.</title>
        <authorList>
            <person name="Kalkreuter E."/>
            <person name="Kautsar S.A."/>
            <person name="Yang D."/>
            <person name="Bader C.D."/>
            <person name="Teijaro C.N."/>
            <person name="Fluegel L."/>
            <person name="Davis C.M."/>
            <person name="Simpson J.R."/>
            <person name="Lauterbach L."/>
            <person name="Steele A.D."/>
            <person name="Gui C."/>
            <person name="Meng S."/>
            <person name="Li G."/>
            <person name="Viehrig K."/>
            <person name="Ye F."/>
            <person name="Su P."/>
            <person name="Kiefer A.F."/>
            <person name="Nichols A."/>
            <person name="Cepeda A.J."/>
            <person name="Yan W."/>
            <person name="Fan B."/>
            <person name="Jiang Y."/>
            <person name="Adhikari A."/>
            <person name="Zheng C.-J."/>
            <person name="Schuster L."/>
            <person name="Cowan T.M."/>
            <person name="Smanski M.J."/>
            <person name="Chevrette M.G."/>
            <person name="De Carvalho L.P.S."/>
            <person name="Shen B."/>
        </authorList>
    </citation>
    <scope>NUCLEOTIDE SEQUENCE [LARGE SCALE GENOMIC DNA]</scope>
    <source>
        <strain evidence="2 3">NPDC049574</strain>
    </source>
</reference>
<dbReference type="InterPro" id="IPR049484">
    <property type="entry name" value="Rv0078-like_C"/>
</dbReference>
<feature type="domain" description="Transcriptional regulator Rv0078-like C-terminal" evidence="1">
    <location>
        <begin position="26"/>
        <end position="87"/>
    </location>
</feature>
<dbReference type="Pfam" id="PF21351">
    <property type="entry name" value="TetR_C_41"/>
    <property type="match status" value="1"/>
</dbReference>
<keyword evidence="3" id="KW-1185">Reference proteome</keyword>
<dbReference type="RefSeq" id="WP_364462915.1">
    <property type="nucleotide sequence ID" value="NZ_JBFARM010000019.1"/>
</dbReference>
<dbReference type="SUPFAM" id="SSF48498">
    <property type="entry name" value="Tetracyclin repressor-like, C-terminal domain"/>
    <property type="match status" value="1"/>
</dbReference>
<dbReference type="EMBL" id="JBFARM010000019">
    <property type="protein sequence ID" value="MEV4292593.1"/>
    <property type="molecule type" value="Genomic_DNA"/>
</dbReference>
<accession>A0ABV3HJH3</accession>